<organism evidence="1 2">
    <name type="scientific">Maricaulis maris (strain MCS10)</name>
    <name type="common">Caulobacter maris</name>
    <dbReference type="NCBI Taxonomy" id="394221"/>
    <lineage>
        <taxon>Bacteria</taxon>
        <taxon>Pseudomonadati</taxon>
        <taxon>Pseudomonadota</taxon>
        <taxon>Alphaproteobacteria</taxon>
        <taxon>Maricaulales</taxon>
        <taxon>Maricaulaceae</taxon>
        <taxon>Maricaulis</taxon>
    </lineage>
</organism>
<evidence type="ECO:0000313" key="2">
    <source>
        <dbReference type="Proteomes" id="UP000001964"/>
    </source>
</evidence>
<dbReference type="Pfam" id="PF00300">
    <property type="entry name" value="His_Phos_1"/>
    <property type="match status" value="1"/>
</dbReference>
<gene>
    <name evidence="1" type="ordered locus">Mmar10_2914</name>
</gene>
<dbReference type="STRING" id="394221.Mmar10_2914"/>
<name>Q0AKJ8_MARMM</name>
<dbReference type="RefSeq" id="WP_011644839.1">
    <property type="nucleotide sequence ID" value="NC_008347.1"/>
</dbReference>
<evidence type="ECO:0000313" key="1">
    <source>
        <dbReference type="EMBL" id="ABI67195.1"/>
    </source>
</evidence>
<dbReference type="AlphaFoldDB" id="Q0AKJ8"/>
<dbReference type="HOGENOM" id="CLU_1298534_0_0_5"/>
<dbReference type="eggNOG" id="COG0406">
    <property type="taxonomic scope" value="Bacteria"/>
</dbReference>
<dbReference type="InterPro" id="IPR013078">
    <property type="entry name" value="His_Pase_superF_clade-1"/>
</dbReference>
<reference evidence="1 2" key="1">
    <citation type="submission" date="2006-08" db="EMBL/GenBank/DDBJ databases">
        <title>Complete sequence of Maricaulis maris MCS10.</title>
        <authorList>
            <consortium name="US DOE Joint Genome Institute"/>
            <person name="Copeland A."/>
            <person name="Lucas S."/>
            <person name="Lapidus A."/>
            <person name="Barry K."/>
            <person name="Detter J.C."/>
            <person name="Glavina del Rio T."/>
            <person name="Hammon N."/>
            <person name="Israni S."/>
            <person name="Dalin E."/>
            <person name="Tice H."/>
            <person name="Pitluck S."/>
            <person name="Saunders E."/>
            <person name="Brettin T."/>
            <person name="Bruce D."/>
            <person name="Han C."/>
            <person name="Tapia R."/>
            <person name="Gilna P."/>
            <person name="Schmutz J."/>
            <person name="Larimer F."/>
            <person name="Land M."/>
            <person name="Hauser L."/>
            <person name="Kyrpides N."/>
            <person name="Mikhailova N."/>
            <person name="Viollier P."/>
            <person name="Stephens C."/>
            <person name="Richardson P."/>
        </authorList>
    </citation>
    <scope>NUCLEOTIDE SEQUENCE [LARGE SCALE GENOMIC DNA]</scope>
    <source>
        <strain evidence="1 2">MCS10</strain>
    </source>
</reference>
<dbReference type="InterPro" id="IPR029033">
    <property type="entry name" value="His_PPase_superfam"/>
</dbReference>
<dbReference type="OrthoDB" id="7630790at2"/>
<accession>Q0AKJ8</accession>
<dbReference type="EMBL" id="CP000449">
    <property type="protein sequence ID" value="ABI67195.1"/>
    <property type="molecule type" value="Genomic_DNA"/>
</dbReference>
<dbReference type="PROSITE" id="PS51257">
    <property type="entry name" value="PROKAR_LIPOPROTEIN"/>
    <property type="match status" value="1"/>
</dbReference>
<sequence precursor="true">MKLVVALVTAALGLSACGDTLDNTNHAALFALAPENVRADIQAADRHVLVVRHALKVSPDCNAMDCPLSPEGDLMVERLTALIGDTPVDRAFSSAACRTRLTAAAGGIEVVAHQAVDGYAVGCLDGETVDRVRADAYADVDAAETGWTLVGEHSNTSCLWMSAYAGPEAAHAAGCDGEGRLPEDAYGDIFWLYGTGEDWSLTVLPDAFSISG</sequence>
<keyword evidence="2" id="KW-1185">Reference proteome</keyword>
<dbReference type="SUPFAM" id="SSF53254">
    <property type="entry name" value="Phosphoglycerate mutase-like"/>
    <property type="match status" value="1"/>
</dbReference>
<dbReference type="Gene3D" id="3.40.50.1240">
    <property type="entry name" value="Phosphoglycerate mutase-like"/>
    <property type="match status" value="1"/>
</dbReference>
<proteinExistence type="predicted"/>
<dbReference type="KEGG" id="mmr:Mmar10_2914"/>
<protein>
    <submittedName>
        <fullName evidence="1">Phosphoglycerate mutase</fullName>
    </submittedName>
</protein>
<dbReference type="Proteomes" id="UP000001964">
    <property type="component" value="Chromosome"/>
</dbReference>